<dbReference type="STRING" id="743788.S8EDK8"/>
<reference evidence="2 3" key="1">
    <citation type="journal article" date="2012" name="Science">
        <title>The Paleozoic origin of enzymatic lignin decomposition reconstructed from 31 fungal genomes.</title>
        <authorList>
            <person name="Floudas D."/>
            <person name="Binder M."/>
            <person name="Riley R."/>
            <person name="Barry K."/>
            <person name="Blanchette R.A."/>
            <person name="Henrissat B."/>
            <person name="Martinez A.T."/>
            <person name="Otillar R."/>
            <person name="Spatafora J.W."/>
            <person name="Yadav J.S."/>
            <person name="Aerts A."/>
            <person name="Benoit I."/>
            <person name="Boyd A."/>
            <person name="Carlson A."/>
            <person name="Copeland A."/>
            <person name="Coutinho P.M."/>
            <person name="de Vries R.P."/>
            <person name="Ferreira P."/>
            <person name="Findley K."/>
            <person name="Foster B."/>
            <person name="Gaskell J."/>
            <person name="Glotzer D."/>
            <person name="Gorecki P."/>
            <person name="Heitman J."/>
            <person name="Hesse C."/>
            <person name="Hori C."/>
            <person name="Igarashi K."/>
            <person name="Jurgens J.A."/>
            <person name="Kallen N."/>
            <person name="Kersten P."/>
            <person name="Kohler A."/>
            <person name="Kuees U."/>
            <person name="Kumar T.K.A."/>
            <person name="Kuo A."/>
            <person name="LaButti K."/>
            <person name="Larrondo L.F."/>
            <person name="Lindquist E."/>
            <person name="Ling A."/>
            <person name="Lombard V."/>
            <person name="Lucas S."/>
            <person name="Lundell T."/>
            <person name="Martin R."/>
            <person name="McLaughlin D.J."/>
            <person name="Morgenstern I."/>
            <person name="Morin E."/>
            <person name="Murat C."/>
            <person name="Nagy L.G."/>
            <person name="Nolan M."/>
            <person name="Ohm R.A."/>
            <person name="Patyshakuliyeva A."/>
            <person name="Rokas A."/>
            <person name="Ruiz-Duenas F.J."/>
            <person name="Sabat G."/>
            <person name="Salamov A."/>
            <person name="Samejima M."/>
            <person name="Schmutz J."/>
            <person name="Slot J.C."/>
            <person name="St John F."/>
            <person name="Stenlid J."/>
            <person name="Sun H."/>
            <person name="Sun S."/>
            <person name="Syed K."/>
            <person name="Tsang A."/>
            <person name="Wiebenga A."/>
            <person name="Young D."/>
            <person name="Pisabarro A."/>
            <person name="Eastwood D.C."/>
            <person name="Martin F."/>
            <person name="Cullen D."/>
            <person name="Grigoriev I.V."/>
            <person name="Hibbett D.S."/>
        </authorList>
    </citation>
    <scope>NUCLEOTIDE SEQUENCE</scope>
    <source>
        <strain evidence="3">FP-58527</strain>
    </source>
</reference>
<organism evidence="2 3">
    <name type="scientific">Fomitopsis schrenkii</name>
    <name type="common">Brown rot fungus</name>
    <dbReference type="NCBI Taxonomy" id="2126942"/>
    <lineage>
        <taxon>Eukaryota</taxon>
        <taxon>Fungi</taxon>
        <taxon>Dikarya</taxon>
        <taxon>Basidiomycota</taxon>
        <taxon>Agaricomycotina</taxon>
        <taxon>Agaricomycetes</taxon>
        <taxon>Polyporales</taxon>
        <taxon>Fomitopsis</taxon>
    </lineage>
</organism>
<dbReference type="AlphaFoldDB" id="S8EDK8"/>
<accession>S8EDK8</accession>
<evidence type="ECO:0000313" key="3">
    <source>
        <dbReference type="Proteomes" id="UP000015241"/>
    </source>
</evidence>
<dbReference type="InParanoid" id="S8EDK8"/>
<evidence type="ECO:0000256" key="1">
    <source>
        <dbReference type="SAM" id="MobiDB-lite"/>
    </source>
</evidence>
<sequence length="148" mass="16995">MNRISLTRIAAVRTLHLSAGSVRLPRFANPPQRDRRRAEFSTTPRWNATEDESFNSVAERQQKLQRVLEQHPQLKEHMKELFEALKAEGVDFSKSLPSRLQMLGLVFKPNVREALTKVAAGLQEAGVNPQEMQEDLMKIAKYWKPDSK</sequence>
<gene>
    <name evidence="2" type="ORF">FOMPIDRAFT_91722</name>
</gene>
<proteinExistence type="predicted"/>
<dbReference type="HOGENOM" id="CLU_1758839_0_0_1"/>
<dbReference type="Proteomes" id="UP000015241">
    <property type="component" value="Unassembled WGS sequence"/>
</dbReference>
<evidence type="ECO:0000313" key="2">
    <source>
        <dbReference type="EMBL" id="EPT03087.1"/>
    </source>
</evidence>
<protein>
    <submittedName>
        <fullName evidence="2">Uncharacterized protein</fullName>
    </submittedName>
</protein>
<dbReference type="EMBL" id="KE504131">
    <property type="protein sequence ID" value="EPT03087.1"/>
    <property type="molecule type" value="Genomic_DNA"/>
</dbReference>
<dbReference type="OrthoDB" id="10008801at2759"/>
<name>S8EDK8_FOMSC</name>
<keyword evidence="3" id="KW-1185">Reference proteome</keyword>
<feature type="region of interest" description="Disordered" evidence="1">
    <location>
        <begin position="26"/>
        <end position="58"/>
    </location>
</feature>